<comment type="caution">
    <text evidence="2">The sequence shown here is derived from an EMBL/GenBank/DDBJ whole genome shotgun (WGS) entry which is preliminary data.</text>
</comment>
<dbReference type="Proteomes" id="UP001251528">
    <property type="component" value="Unassembled WGS sequence"/>
</dbReference>
<accession>A0AAJ0CXI9</accession>
<dbReference type="EMBL" id="JASWJB010000011">
    <property type="protein sequence ID" value="KAK2612816.1"/>
    <property type="molecule type" value="Genomic_DNA"/>
</dbReference>
<keyword evidence="3" id="KW-1185">Reference proteome</keyword>
<name>A0AAJ0CXI9_9HYPO</name>
<evidence type="ECO:0000256" key="1">
    <source>
        <dbReference type="SAM" id="MobiDB-lite"/>
    </source>
</evidence>
<protein>
    <submittedName>
        <fullName evidence="2">Uncharacterized protein</fullName>
    </submittedName>
</protein>
<dbReference type="AlphaFoldDB" id="A0AAJ0CXI9"/>
<proteinExistence type="predicted"/>
<organism evidence="2 3">
    <name type="scientific">Conoideocrella luteorostrata</name>
    <dbReference type="NCBI Taxonomy" id="1105319"/>
    <lineage>
        <taxon>Eukaryota</taxon>
        <taxon>Fungi</taxon>
        <taxon>Dikarya</taxon>
        <taxon>Ascomycota</taxon>
        <taxon>Pezizomycotina</taxon>
        <taxon>Sordariomycetes</taxon>
        <taxon>Hypocreomycetidae</taxon>
        <taxon>Hypocreales</taxon>
        <taxon>Clavicipitaceae</taxon>
        <taxon>Conoideocrella</taxon>
    </lineage>
</organism>
<feature type="region of interest" description="Disordered" evidence="1">
    <location>
        <begin position="176"/>
        <end position="246"/>
    </location>
</feature>
<sequence length="246" mass="26315">MPPRLTPTLTIRMVFYGHGPLRNDSSGVRGTWCRATDARYTEGEVPGKERLMGDVSRFAGQHGLRAAGWRHARIFIMYGGSPGLIIASGVGPVVNETVVSVLDVHNTLPAPLGSGSGSGSRGGAAAVDVSQGELEAALRGAMRGNLVVYLAVCMDEEQVLPRDDGFLQQQLQQRAAIEDGTDDPRNRAPEPQPGPEPEPEEQEEEDDAMPERPADADAAPEDLLTEPQQQTAEATIEAEQVDPVSQ</sequence>
<gene>
    <name evidence="2" type="ORF">QQS21_001096</name>
</gene>
<reference evidence="2" key="1">
    <citation type="submission" date="2023-06" db="EMBL/GenBank/DDBJ databases">
        <title>Conoideocrella luteorostrata (Hypocreales: Clavicipitaceae), a potential biocontrol fungus for elongate hemlock scale in United States Christmas tree production areas.</title>
        <authorList>
            <person name="Barrett H."/>
            <person name="Lovett B."/>
            <person name="Macias A.M."/>
            <person name="Stajich J.E."/>
            <person name="Kasson M.T."/>
        </authorList>
    </citation>
    <scope>NUCLEOTIDE SEQUENCE</scope>
    <source>
        <strain evidence="2">ARSEF 14590</strain>
    </source>
</reference>
<evidence type="ECO:0000313" key="2">
    <source>
        <dbReference type="EMBL" id="KAK2612816.1"/>
    </source>
</evidence>
<feature type="compositionally biased region" description="Acidic residues" evidence="1">
    <location>
        <begin position="197"/>
        <end position="208"/>
    </location>
</feature>
<evidence type="ECO:0000313" key="3">
    <source>
        <dbReference type="Proteomes" id="UP001251528"/>
    </source>
</evidence>